<evidence type="ECO:0000313" key="2">
    <source>
        <dbReference type="Proteomes" id="UP001056120"/>
    </source>
</evidence>
<dbReference type="Proteomes" id="UP001056120">
    <property type="component" value="Linkage Group LG09"/>
</dbReference>
<accession>A0ACB9IBM7</accession>
<comment type="caution">
    <text evidence="1">The sequence shown here is derived from an EMBL/GenBank/DDBJ whole genome shotgun (WGS) entry which is preliminary data.</text>
</comment>
<feature type="non-terminal residue" evidence="1">
    <location>
        <position position="93"/>
    </location>
</feature>
<proteinExistence type="predicted"/>
<dbReference type="EMBL" id="CM042026">
    <property type="protein sequence ID" value="KAI3805063.1"/>
    <property type="molecule type" value="Genomic_DNA"/>
</dbReference>
<organism evidence="1 2">
    <name type="scientific">Smallanthus sonchifolius</name>
    <dbReference type="NCBI Taxonomy" id="185202"/>
    <lineage>
        <taxon>Eukaryota</taxon>
        <taxon>Viridiplantae</taxon>
        <taxon>Streptophyta</taxon>
        <taxon>Embryophyta</taxon>
        <taxon>Tracheophyta</taxon>
        <taxon>Spermatophyta</taxon>
        <taxon>Magnoliopsida</taxon>
        <taxon>eudicotyledons</taxon>
        <taxon>Gunneridae</taxon>
        <taxon>Pentapetalae</taxon>
        <taxon>asterids</taxon>
        <taxon>campanulids</taxon>
        <taxon>Asterales</taxon>
        <taxon>Asteraceae</taxon>
        <taxon>Asteroideae</taxon>
        <taxon>Heliantheae alliance</taxon>
        <taxon>Millerieae</taxon>
        <taxon>Smallanthus</taxon>
    </lineage>
</organism>
<sequence>AAYEIDRIARIAFETACKRSGKLCSVDKANVLEPCSLSKIQNRRSTIRWRTWLFADFKSQAGRSRLISFYSCANQYFNNGIPIGTMVLPRLLL</sequence>
<reference evidence="1 2" key="2">
    <citation type="journal article" date="2022" name="Mol. Ecol. Resour.">
        <title>The genomes of chicory, endive, great burdock and yacon provide insights into Asteraceae paleo-polyploidization history and plant inulin production.</title>
        <authorList>
            <person name="Fan W."/>
            <person name="Wang S."/>
            <person name="Wang H."/>
            <person name="Wang A."/>
            <person name="Jiang F."/>
            <person name="Liu H."/>
            <person name="Zhao H."/>
            <person name="Xu D."/>
            <person name="Zhang Y."/>
        </authorList>
    </citation>
    <scope>NUCLEOTIDE SEQUENCE [LARGE SCALE GENOMIC DNA]</scope>
    <source>
        <strain evidence="2">cv. Yunnan</strain>
        <tissue evidence="1">Leaves</tissue>
    </source>
</reference>
<reference evidence="2" key="1">
    <citation type="journal article" date="2022" name="Mol. Ecol. Resour.">
        <title>The genomes of chicory, endive, great burdock and yacon provide insights into Asteraceae palaeo-polyploidization history and plant inulin production.</title>
        <authorList>
            <person name="Fan W."/>
            <person name="Wang S."/>
            <person name="Wang H."/>
            <person name="Wang A."/>
            <person name="Jiang F."/>
            <person name="Liu H."/>
            <person name="Zhao H."/>
            <person name="Xu D."/>
            <person name="Zhang Y."/>
        </authorList>
    </citation>
    <scope>NUCLEOTIDE SEQUENCE [LARGE SCALE GENOMIC DNA]</scope>
    <source>
        <strain evidence="2">cv. Yunnan</strain>
    </source>
</reference>
<gene>
    <name evidence="1" type="ORF">L1987_27089</name>
</gene>
<feature type="non-terminal residue" evidence="1">
    <location>
        <position position="1"/>
    </location>
</feature>
<evidence type="ECO:0000313" key="1">
    <source>
        <dbReference type="EMBL" id="KAI3805063.1"/>
    </source>
</evidence>
<name>A0ACB9IBM7_9ASTR</name>
<keyword evidence="2" id="KW-1185">Reference proteome</keyword>
<protein>
    <submittedName>
        <fullName evidence="1">Uncharacterized protein</fullName>
    </submittedName>
</protein>